<feature type="binding site" evidence="8">
    <location>
        <position position="192"/>
    </location>
    <ligand>
        <name>Mg(2+)</name>
        <dbReference type="ChEBI" id="CHEBI:18420"/>
    </ligand>
</feature>
<feature type="binding site" evidence="8">
    <location>
        <position position="206"/>
    </location>
    <ligand>
        <name>Mg(2+)</name>
        <dbReference type="ChEBI" id="CHEBI:18420"/>
    </ligand>
</feature>
<dbReference type="Gene3D" id="3.40.50.261">
    <property type="entry name" value="Succinyl-CoA synthetase domains"/>
    <property type="match status" value="1"/>
</dbReference>
<dbReference type="InterPro" id="IPR011761">
    <property type="entry name" value="ATP-grasp"/>
</dbReference>
<evidence type="ECO:0000313" key="10">
    <source>
        <dbReference type="EMBL" id="MBC8594498.1"/>
    </source>
</evidence>
<proteinExistence type="inferred from homology"/>
<keyword evidence="7 8" id="KW-0460">Magnesium</keyword>
<keyword evidence="5 8" id="KW-0547">Nucleotide-binding</keyword>
<keyword evidence="2 8" id="KW-0816">Tricarboxylic acid cycle</keyword>
<dbReference type="HAMAP" id="MF_00558">
    <property type="entry name" value="Succ_CoA_beta"/>
    <property type="match status" value="1"/>
</dbReference>
<comment type="catalytic activity">
    <reaction evidence="8">
        <text>GTP + succinate + CoA = succinyl-CoA + GDP + phosphate</text>
        <dbReference type="Rhea" id="RHEA:22120"/>
        <dbReference type="ChEBI" id="CHEBI:30031"/>
        <dbReference type="ChEBI" id="CHEBI:37565"/>
        <dbReference type="ChEBI" id="CHEBI:43474"/>
        <dbReference type="ChEBI" id="CHEBI:57287"/>
        <dbReference type="ChEBI" id="CHEBI:57292"/>
        <dbReference type="ChEBI" id="CHEBI:58189"/>
    </reaction>
</comment>
<feature type="domain" description="ATP-grasp" evidence="9">
    <location>
        <begin position="9"/>
        <end position="238"/>
    </location>
</feature>
<dbReference type="InterPro" id="IPR005809">
    <property type="entry name" value="Succ_CoA_ligase-like_bsu"/>
</dbReference>
<dbReference type="GO" id="GO:0000287">
    <property type="term" value="F:magnesium ion binding"/>
    <property type="evidence" value="ECO:0007669"/>
    <property type="project" value="UniProtKB-UniRule"/>
</dbReference>
<comment type="subunit">
    <text evidence="8">Heterotetramer of two alpha and two beta subunits.</text>
</comment>
<keyword evidence="6 8" id="KW-0067">ATP-binding</keyword>
<dbReference type="SUPFAM" id="SSF56059">
    <property type="entry name" value="Glutathione synthetase ATP-binding domain-like"/>
    <property type="match status" value="1"/>
</dbReference>
<dbReference type="EC" id="6.2.1.5" evidence="8"/>
<evidence type="ECO:0000256" key="8">
    <source>
        <dbReference type="HAMAP-Rule" id="MF_00558"/>
    </source>
</evidence>
<dbReference type="FunFam" id="3.40.50.261:FF:000007">
    <property type="entry name" value="Succinate--CoA ligase [ADP-forming] subunit beta"/>
    <property type="match status" value="1"/>
</dbReference>
<protein>
    <recommendedName>
        <fullName evidence="8">Succinate--CoA ligase [ADP-forming] subunit beta</fullName>
        <ecNumber evidence="8">6.2.1.5</ecNumber>
    </recommendedName>
    <alternativeName>
        <fullName evidence="8">Succinyl-CoA synthetase subunit beta</fullName>
        <shortName evidence="8">SCS-beta</shortName>
    </alternativeName>
</protein>
<feature type="binding site" evidence="8">
    <location>
        <position position="46"/>
    </location>
    <ligand>
        <name>ATP</name>
        <dbReference type="ChEBI" id="CHEBI:30616"/>
    </ligand>
</feature>
<dbReference type="NCBIfam" id="NF001913">
    <property type="entry name" value="PRK00696.1"/>
    <property type="match status" value="1"/>
</dbReference>
<sequence length="387" mass="42970">MKIHEYQAKEIFTGYGIPVERHTLCHSAEEALQAYRRMNVDRVAIKAQVLTGGRGKAGGVKLVNNEKDVYQKSQEILHMNIKGLPVKKVLVSEVVDIAAEYYISFTIDRNMRAVTLMMSASGGMDIEEIARQTPEKILRYSIDPFIGIPDYLARRFAFRLFDKADLADRMAKIIQELYQVFIEKDASLAEVNPLVLTTKGTLIAIDAKMTFDDNALFRHPDIRSLFEPTEEEKLEALAKERGFSYVRMNGDIGCMVNGAGLAMATMDMIKLYGGSPANFLDIGGSSNPMKVIEAMKMLLDDKKVKAVLINIFGGITRGDDIAEGLLQAFDQIESNIPVIVRLTGTNGDIGRELLQTNNRFLVTETMKEATISAIKSAKETSAKEANV</sequence>
<dbReference type="Pfam" id="PF00549">
    <property type="entry name" value="Ligase_CoA"/>
    <property type="match status" value="1"/>
</dbReference>
<comment type="pathway">
    <text evidence="8">Carbohydrate metabolism; tricarboxylic acid cycle; succinate from succinyl-CoA (ligase route): step 1/1.</text>
</comment>
<comment type="caution">
    <text evidence="8">Lacks conserved residue(s) required for the propagation of feature annotation.</text>
</comment>
<dbReference type="PROSITE" id="PS50975">
    <property type="entry name" value="ATP_GRASP"/>
    <property type="match status" value="1"/>
</dbReference>
<keyword evidence="4 8" id="KW-0479">Metal-binding</keyword>
<name>A0A926F2J2_9BACT</name>
<feature type="binding site" evidence="8">
    <location>
        <position position="95"/>
    </location>
    <ligand>
        <name>ATP</name>
        <dbReference type="ChEBI" id="CHEBI:30616"/>
    </ligand>
</feature>
<dbReference type="InterPro" id="IPR013650">
    <property type="entry name" value="ATP-grasp_succ-CoA_synth-type"/>
</dbReference>
<feature type="binding site" evidence="8">
    <location>
        <begin position="314"/>
        <end position="316"/>
    </location>
    <ligand>
        <name>substrate</name>
        <note>ligand shared with subunit alpha</note>
    </ligand>
</feature>
<evidence type="ECO:0000256" key="6">
    <source>
        <dbReference type="ARBA" id="ARBA00022840"/>
    </source>
</evidence>
<dbReference type="PANTHER" id="PTHR11815">
    <property type="entry name" value="SUCCINYL-COA SYNTHETASE BETA CHAIN"/>
    <property type="match status" value="1"/>
</dbReference>
<reference evidence="10" key="1">
    <citation type="submission" date="2020-08" db="EMBL/GenBank/DDBJ databases">
        <title>Genome public.</title>
        <authorList>
            <person name="Liu C."/>
            <person name="Sun Q."/>
        </authorList>
    </citation>
    <scope>NUCLEOTIDE SEQUENCE</scope>
    <source>
        <strain evidence="10">N12</strain>
    </source>
</reference>
<evidence type="ECO:0000259" key="9">
    <source>
        <dbReference type="PROSITE" id="PS50975"/>
    </source>
</evidence>
<evidence type="ECO:0000256" key="1">
    <source>
        <dbReference type="ARBA" id="ARBA00009182"/>
    </source>
</evidence>
<comment type="function">
    <text evidence="8">Succinyl-CoA synthetase functions in the citric acid cycle (TCA), coupling the hydrolysis of succinyl-CoA to the synthesis of either ATP or GTP and thus represents the only step of substrate-level phosphorylation in the TCA. The beta subunit provides nucleotide specificity of the enzyme and binds the substrate succinate, while the binding sites for coenzyme A and phosphate are found in the alpha subunit.</text>
</comment>
<dbReference type="InterPro" id="IPR013815">
    <property type="entry name" value="ATP_grasp_subdomain_1"/>
</dbReference>
<accession>A0A926F2J2</accession>
<dbReference type="GO" id="GO:0005524">
    <property type="term" value="F:ATP binding"/>
    <property type="evidence" value="ECO:0007669"/>
    <property type="project" value="UniProtKB-UniRule"/>
</dbReference>
<dbReference type="GO" id="GO:0005829">
    <property type="term" value="C:cytosol"/>
    <property type="evidence" value="ECO:0007669"/>
    <property type="project" value="TreeGrafter"/>
</dbReference>
<dbReference type="Proteomes" id="UP000651085">
    <property type="component" value="Unassembled WGS sequence"/>
</dbReference>
<dbReference type="SUPFAM" id="SSF52210">
    <property type="entry name" value="Succinyl-CoA synthetase domains"/>
    <property type="match status" value="1"/>
</dbReference>
<comment type="similarity">
    <text evidence="1 8">Belongs to the succinate/malate CoA ligase beta subunit family.</text>
</comment>
<dbReference type="Gene3D" id="3.30.470.20">
    <property type="entry name" value="ATP-grasp fold, B domain"/>
    <property type="match status" value="1"/>
</dbReference>
<feature type="binding site" evidence="8">
    <location>
        <position position="257"/>
    </location>
    <ligand>
        <name>substrate</name>
        <note>ligand shared with subunit alpha</note>
    </ligand>
</feature>
<evidence type="ECO:0000256" key="4">
    <source>
        <dbReference type="ARBA" id="ARBA00022723"/>
    </source>
</evidence>
<dbReference type="GO" id="GO:0006099">
    <property type="term" value="P:tricarboxylic acid cycle"/>
    <property type="evidence" value="ECO:0007669"/>
    <property type="project" value="UniProtKB-UniRule"/>
</dbReference>
<dbReference type="RefSeq" id="WP_262435589.1">
    <property type="nucleotide sequence ID" value="NZ_JACRTF010000001.1"/>
</dbReference>
<dbReference type="NCBIfam" id="TIGR01016">
    <property type="entry name" value="sucCoAbeta"/>
    <property type="match status" value="1"/>
</dbReference>
<dbReference type="PANTHER" id="PTHR11815:SF10">
    <property type="entry name" value="SUCCINATE--COA LIGASE [GDP-FORMING] SUBUNIT BETA, MITOCHONDRIAL"/>
    <property type="match status" value="1"/>
</dbReference>
<comment type="cofactor">
    <cofactor evidence="8">
        <name>Mg(2+)</name>
        <dbReference type="ChEBI" id="CHEBI:18420"/>
    </cofactor>
    <text evidence="8">Binds 1 Mg(2+) ion per subunit.</text>
</comment>
<dbReference type="GO" id="GO:0006104">
    <property type="term" value="P:succinyl-CoA metabolic process"/>
    <property type="evidence" value="ECO:0007669"/>
    <property type="project" value="TreeGrafter"/>
</dbReference>
<dbReference type="InterPro" id="IPR005811">
    <property type="entry name" value="SUCC_ACL_C"/>
</dbReference>
<evidence type="ECO:0000256" key="7">
    <source>
        <dbReference type="ARBA" id="ARBA00022842"/>
    </source>
</evidence>
<evidence type="ECO:0000256" key="2">
    <source>
        <dbReference type="ARBA" id="ARBA00022532"/>
    </source>
</evidence>
<dbReference type="Pfam" id="PF08442">
    <property type="entry name" value="ATP-grasp_2"/>
    <property type="match status" value="1"/>
</dbReference>
<comment type="caution">
    <text evidence="10">The sequence shown here is derived from an EMBL/GenBank/DDBJ whole genome shotgun (WGS) entry which is preliminary data.</text>
</comment>
<keyword evidence="11" id="KW-1185">Reference proteome</keyword>
<dbReference type="Gene3D" id="3.30.1490.20">
    <property type="entry name" value="ATP-grasp fold, A domain"/>
    <property type="match status" value="1"/>
</dbReference>
<comment type="catalytic activity">
    <reaction evidence="8">
        <text>succinate + ATP + CoA = succinyl-CoA + ADP + phosphate</text>
        <dbReference type="Rhea" id="RHEA:17661"/>
        <dbReference type="ChEBI" id="CHEBI:30031"/>
        <dbReference type="ChEBI" id="CHEBI:30616"/>
        <dbReference type="ChEBI" id="CHEBI:43474"/>
        <dbReference type="ChEBI" id="CHEBI:57287"/>
        <dbReference type="ChEBI" id="CHEBI:57292"/>
        <dbReference type="ChEBI" id="CHEBI:456216"/>
        <dbReference type="EC" id="6.2.1.5"/>
    </reaction>
</comment>
<dbReference type="InterPro" id="IPR017866">
    <property type="entry name" value="Succ-CoA_synthase_bsu_CS"/>
</dbReference>
<dbReference type="PROSITE" id="PS01217">
    <property type="entry name" value="SUCCINYL_COA_LIG_3"/>
    <property type="match status" value="1"/>
</dbReference>
<dbReference type="PIRSF" id="PIRSF001554">
    <property type="entry name" value="SucCS_beta"/>
    <property type="match status" value="1"/>
</dbReference>
<keyword evidence="3 8" id="KW-0436">Ligase</keyword>
<dbReference type="FunFam" id="3.30.470.20:FF:000002">
    <property type="entry name" value="Succinate--CoA ligase [ADP-forming] subunit beta"/>
    <property type="match status" value="1"/>
</dbReference>
<organism evidence="10 11">
    <name type="scientific">Jilunia laotingensis</name>
    <dbReference type="NCBI Taxonomy" id="2763675"/>
    <lineage>
        <taxon>Bacteria</taxon>
        <taxon>Pseudomonadati</taxon>
        <taxon>Bacteroidota</taxon>
        <taxon>Bacteroidia</taxon>
        <taxon>Bacteroidales</taxon>
        <taxon>Bacteroidaceae</taxon>
        <taxon>Jilunia</taxon>
    </lineage>
</organism>
<feature type="binding site" evidence="8">
    <location>
        <position position="100"/>
    </location>
    <ligand>
        <name>ATP</name>
        <dbReference type="ChEBI" id="CHEBI:30616"/>
    </ligand>
</feature>
<evidence type="ECO:0000313" key="11">
    <source>
        <dbReference type="Proteomes" id="UP000651085"/>
    </source>
</evidence>
<evidence type="ECO:0000256" key="3">
    <source>
        <dbReference type="ARBA" id="ARBA00022598"/>
    </source>
</evidence>
<dbReference type="AlphaFoldDB" id="A0A926F2J2"/>
<dbReference type="GO" id="GO:0042709">
    <property type="term" value="C:succinate-CoA ligase complex"/>
    <property type="evidence" value="ECO:0007669"/>
    <property type="project" value="TreeGrafter"/>
</dbReference>
<dbReference type="GO" id="GO:0004775">
    <property type="term" value="F:succinate-CoA ligase (ADP-forming) activity"/>
    <property type="evidence" value="ECO:0007669"/>
    <property type="project" value="UniProtKB-UniRule"/>
</dbReference>
<gene>
    <name evidence="8 10" type="primary">sucC</name>
    <name evidence="10" type="ORF">H8744_14885</name>
</gene>
<evidence type="ECO:0000256" key="5">
    <source>
        <dbReference type="ARBA" id="ARBA00022741"/>
    </source>
</evidence>
<feature type="binding site" evidence="8">
    <location>
        <begin position="53"/>
        <end position="55"/>
    </location>
    <ligand>
        <name>ATP</name>
        <dbReference type="ChEBI" id="CHEBI:30616"/>
    </ligand>
</feature>
<dbReference type="EMBL" id="JACRTF010000001">
    <property type="protein sequence ID" value="MBC8594498.1"/>
    <property type="molecule type" value="Genomic_DNA"/>
</dbReference>
<dbReference type="InterPro" id="IPR016102">
    <property type="entry name" value="Succinyl-CoA_synth-like"/>
</dbReference>